<evidence type="ECO:0000256" key="1">
    <source>
        <dbReference type="SAM" id="MobiDB-lite"/>
    </source>
</evidence>
<sequence length="379" mass="42770">MNGAEYGNENDNMNGGEYGNDGDNNTNNSEYEENMNGGEHGNDNMNGNEHGDNTMNDIEYFILINNNSLPFTNNYESNSFSSNQSSALESTQNYDIHENRQSNCNDLNTYQPSGSDFIMLTNEHNQATSDNYSSFVSNSFRSDGIYQIQSHNDYSNNSRSIMDDVTTSTLASQNNDLYENNQNYNDLNFYQPPASDFILTNGYDQTASDNYSFARNSLQSDSSAQNAQDDDFIDLRNSNSSFQADNNVERNSDYIISNDAAQFNTAPKSDNSKSSNDSTTDIDTFIKNNVYHHAKTVKVQYHKEDSNSSGLSGSNESIRSEGATKDNKTQDKHSVNNKSSQENKQDEKDEDNEEEENNPKAFKNHPLFSLFVKYKREKN</sequence>
<evidence type="ECO:0000313" key="2">
    <source>
        <dbReference type="EMBL" id="KAF0492509.1"/>
    </source>
</evidence>
<gene>
    <name evidence="2" type="ORF">F8M41_021687</name>
</gene>
<feature type="region of interest" description="Disordered" evidence="1">
    <location>
        <begin position="301"/>
        <end position="379"/>
    </location>
</feature>
<dbReference type="Proteomes" id="UP000439903">
    <property type="component" value="Unassembled WGS sequence"/>
</dbReference>
<protein>
    <submittedName>
        <fullName evidence="2">Uncharacterized protein</fullName>
    </submittedName>
</protein>
<proteinExistence type="predicted"/>
<feature type="compositionally biased region" description="Low complexity" evidence="1">
    <location>
        <begin position="307"/>
        <end position="317"/>
    </location>
</feature>
<dbReference type="EMBL" id="WTPW01000643">
    <property type="protein sequence ID" value="KAF0492509.1"/>
    <property type="molecule type" value="Genomic_DNA"/>
</dbReference>
<feature type="region of interest" description="Disordered" evidence="1">
    <location>
        <begin position="1"/>
        <end position="52"/>
    </location>
</feature>
<dbReference type="OrthoDB" id="2445552at2759"/>
<evidence type="ECO:0000313" key="3">
    <source>
        <dbReference type="Proteomes" id="UP000439903"/>
    </source>
</evidence>
<comment type="caution">
    <text evidence="2">The sequence shown here is derived from an EMBL/GenBank/DDBJ whole genome shotgun (WGS) entry which is preliminary data.</text>
</comment>
<name>A0A8H4EIS8_GIGMA</name>
<accession>A0A8H4EIS8</accession>
<feature type="compositionally biased region" description="Basic and acidic residues" evidence="1">
    <location>
        <begin position="318"/>
        <end position="334"/>
    </location>
</feature>
<reference evidence="2 3" key="1">
    <citation type="journal article" date="2019" name="Environ. Microbiol.">
        <title>At the nexus of three kingdoms: the genome of the mycorrhizal fungus Gigaspora margarita provides insights into plant, endobacterial and fungal interactions.</title>
        <authorList>
            <person name="Venice F."/>
            <person name="Ghignone S."/>
            <person name="Salvioli di Fossalunga A."/>
            <person name="Amselem J."/>
            <person name="Novero M."/>
            <person name="Xianan X."/>
            <person name="Sedzielewska Toro K."/>
            <person name="Morin E."/>
            <person name="Lipzen A."/>
            <person name="Grigoriev I.V."/>
            <person name="Henrissat B."/>
            <person name="Martin F.M."/>
            <person name="Bonfante P."/>
        </authorList>
    </citation>
    <scope>NUCLEOTIDE SEQUENCE [LARGE SCALE GENOMIC DNA]</scope>
    <source>
        <strain evidence="2 3">BEG34</strain>
    </source>
</reference>
<feature type="compositionally biased region" description="Low complexity" evidence="1">
    <location>
        <begin position="1"/>
        <end position="29"/>
    </location>
</feature>
<dbReference type="AlphaFoldDB" id="A0A8H4EIS8"/>
<keyword evidence="3" id="KW-1185">Reference proteome</keyword>
<organism evidence="2 3">
    <name type="scientific">Gigaspora margarita</name>
    <dbReference type="NCBI Taxonomy" id="4874"/>
    <lineage>
        <taxon>Eukaryota</taxon>
        <taxon>Fungi</taxon>
        <taxon>Fungi incertae sedis</taxon>
        <taxon>Mucoromycota</taxon>
        <taxon>Glomeromycotina</taxon>
        <taxon>Glomeromycetes</taxon>
        <taxon>Diversisporales</taxon>
        <taxon>Gigasporaceae</taxon>
        <taxon>Gigaspora</taxon>
    </lineage>
</organism>